<feature type="signal peptide" evidence="2">
    <location>
        <begin position="1"/>
        <end position="24"/>
    </location>
</feature>
<keyword evidence="2" id="KW-0732">Signal</keyword>
<accession>A0A419V7K7</accession>
<dbReference type="OrthoDB" id="2429124at2"/>
<dbReference type="PROSITE" id="PS51257">
    <property type="entry name" value="PROKAR_LIPOPROTEIN"/>
    <property type="match status" value="1"/>
</dbReference>
<dbReference type="AlphaFoldDB" id="A0A419V7K7"/>
<feature type="compositionally biased region" description="Basic and acidic residues" evidence="1">
    <location>
        <begin position="36"/>
        <end position="55"/>
    </location>
</feature>
<evidence type="ECO:0000313" key="3">
    <source>
        <dbReference type="EMBL" id="RKD76037.1"/>
    </source>
</evidence>
<evidence type="ECO:0008006" key="5">
    <source>
        <dbReference type="Google" id="ProtNLM"/>
    </source>
</evidence>
<organism evidence="3 4">
    <name type="scientific">Sinobaca qinghaiensis</name>
    <dbReference type="NCBI Taxonomy" id="342944"/>
    <lineage>
        <taxon>Bacteria</taxon>
        <taxon>Bacillati</taxon>
        <taxon>Bacillota</taxon>
        <taxon>Bacilli</taxon>
        <taxon>Bacillales</taxon>
        <taxon>Sporolactobacillaceae</taxon>
        <taxon>Sinobaca</taxon>
    </lineage>
</organism>
<feature type="chain" id="PRO_5019131385" description="Lipoprotein" evidence="2">
    <location>
        <begin position="25"/>
        <end position="100"/>
    </location>
</feature>
<evidence type="ECO:0000256" key="1">
    <source>
        <dbReference type="SAM" id="MobiDB-lite"/>
    </source>
</evidence>
<sequence>MKNISNCTWSLVAVFAAVAAVVLAASCKNNQNELPQRSEKEEISNTQKIDKRESVDAEADPSEEGLSQLDSAHKSEWQANGFPQTHRGLEELEKAENKNK</sequence>
<comment type="caution">
    <text evidence="3">The sequence shown here is derived from an EMBL/GenBank/DDBJ whole genome shotgun (WGS) entry which is preliminary data.</text>
</comment>
<reference evidence="3 4" key="1">
    <citation type="submission" date="2018-09" db="EMBL/GenBank/DDBJ databases">
        <title>Genomic Encyclopedia of Archaeal and Bacterial Type Strains, Phase II (KMG-II): from individual species to whole genera.</title>
        <authorList>
            <person name="Goeker M."/>
        </authorList>
    </citation>
    <scope>NUCLEOTIDE SEQUENCE [LARGE SCALE GENOMIC DNA]</scope>
    <source>
        <strain evidence="3 4">DSM 17008</strain>
    </source>
</reference>
<dbReference type="Proteomes" id="UP000285120">
    <property type="component" value="Unassembled WGS sequence"/>
</dbReference>
<keyword evidence="4" id="KW-1185">Reference proteome</keyword>
<feature type="compositionally biased region" description="Basic and acidic residues" evidence="1">
    <location>
        <begin position="87"/>
        <end position="100"/>
    </location>
</feature>
<gene>
    <name evidence="3" type="ORF">ATL39_0249</name>
</gene>
<evidence type="ECO:0000256" key="2">
    <source>
        <dbReference type="SAM" id="SignalP"/>
    </source>
</evidence>
<dbReference type="EMBL" id="RAPK01000006">
    <property type="protein sequence ID" value="RKD76037.1"/>
    <property type="molecule type" value="Genomic_DNA"/>
</dbReference>
<name>A0A419V7K7_9BACL</name>
<proteinExistence type="predicted"/>
<feature type="region of interest" description="Disordered" evidence="1">
    <location>
        <begin position="29"/>
        <end position="100"/>
    </location>
</feature>
<protein>
    <recommendedName>
        <fullName evidence="5">Lipoprotein</fullName>
    </recommendedName>
</protein>
<evidence type="ECO:0000313" key="4">
    <source>
        <dbReference type="Proteomes" id="UP000285120"/>
    </source>
</evidence>
<dbReference type="RefSeq" id="WP_120191458.1">
    <property type="nucleotide sequence ID" value="NZ_RAPK01000006.1"/>
</dbReference>